<keyword evidence="2" id="KW-0472">Membrane</keyword>
<name>A0ABP0GAV8_CLALP</name>
<evidence type="ECO:0000313" key="3">
    <source>
        <dbReference type="EMBL" id="CAK8687976.1"/>
    </source>
</evidence>
<proteinExistence type="predicted"/>
<feature type="compositionally biased region" description="Acidic residues" evidence="1">
    <location>
        <begin position="11"/>
        <end position="23"/>
    </location>
</feature>
<protein>
    <submittedName>
        <fullName evidence="3">Uncharacterized protein</fullName>
    </submittedName>
</protein>
<organism evidence="3 4">
    <name type="scientific">Clavelina lepadiformis</name>
    <name type="common">Light-bulb sea squirt</name>
    <name type="synonym">Ascidia lepadiformis</name>
    <dbReference type="NCBI Taxonomy" id="159417"/>
    <lineage>
        <taxon>Eukaryota</taxon>
        <taxon>Metazoa</taxon>
        <taxon>Chordata</taxon>
        <taxon>Tunicata</taxon>
        <taxon>Ascidiacea</taxon>
        <taxon>Aplousobranchia</taxon>
        <taxon>Clavelinidae</taxon>
        <taxon>Clavelina</taxon>
    </lineage>
</organism>
<keyword evidence="2" id="KW-0812">Transmembrane</keyword>
<feature type="compositionally biased region" description="Basic and acidic residues" evidence="1">
    <location>
        <begin position="384"/>
        <end position="394"/>
    </location>
</feature>
<dbReference type="SUPFAM" id="SSF161008">
    <property type="entry name" value="Viral glycoprotein ectodomain-like"/>
    <property type="match status" value="1"/>
</dbReference>
<reference evidence="3 4" key="1">
    <citation type="submission" date="2024-02" db="EMBL/GenBank/DDBJ databases">
        <authorList>
            <person name="Daric V."/>
            <person name="Darras S."/>
        </authorList>
    </citation>
    <scope>NUCLEOTIDE SEQUENCE [LARGE SCALE GENOMIC DNA]</scope>
</reference>
<gene>
    <name evidence="3" type="ORF">CVLEPA_LOCUS20020</name>
</gene>
<accession>A0ABP0GAV8</accession>
<keyword evidence="4" id="KW-1185">Reference proteome</keyword>
<feature type="compositionally biased region" description="Low complexity" evidence="1">
    <location>
        <begin position="1"/>
        <end position="10"/>
    </location>
</feature>
<evidence type="ECO:0000313" key="4">
    <source>
        <dbReference type="Proteomes" id="UP001642483"/>
    </source>
</evidence>
<feature type="compositionally biased region" description="Low complexity" evidence="1">
    <location>
        <begin position="368"/>
        <end position="383"/>
    </location>
</feature>
<feature type="region of interest" description="Disordered" evidence="1">
    <location>
        <begin position="344"/>
        <end position="394"/>
    </location>
</feature>
<comment type="caution">
    <text evidence="3">The sequence shown here is derived from an EMBL/GenBank/DDBJ whole genome shotgun (WGS) entry which is preliminary data.</text>
</comment>
<dbReference type="Proteomes" id="UP001642483">
    <property type="component" value="Unassembled WGS sequence"/>
</dbReference>
<feature type="transmembrane region" description="Helical" evidence="2">
    <location>
        <begin position="301"/>
        <end position="325"/>
    </location>
</feature>
<dbReference type="EMBL" id="CAWYQH010000106">
    <property type="protein sequence ID" value="CAK8687976.1"/>
    <property type="molecule type" value="Genomic_DNA"/>
</dbReference>
<dbReference type="Gene3D" id="2.30.30.1230">
    <property type="match status" value="1"/>
</dbReference>
<sequence>MAPAQSSSVSDGDDDEDDDDDDATTSSATFRTSWTGCKILPPKRFSDYKPNMFICLLLTCFAYISEVLTTFNEDNKFLHCQLTKLIGTLYKAVGKIFPTEILSSTLGHQAMGSNLGDFMSRATCHSINGTVLPSLAYRNAFSQRPLILYRDQNGHSQYGQLISDNIVLPGVHLLESYRLARSFVFRVHGDTVLYHNYTLSHEHVQVHQLNLPLSTRHLNYNAPDYEKILNELPDSDSFTDFQSLLGSMSEANLLKEKMRHVITSLTTTDETMINGSYVADTFAHAAKQTLLLALSQITNPFLSALIFILQLLAMMWAFCHTIGFIRSSPQHLRYARSLVSRIRAGRSHRDAPPQQTHPSPLLRRSRDQPSSSGSSDDASPASSSRDEFADTHKL</sequence>
<keyword evidence="2" id="KW-1133">Transmembrane helix</keyword>
<evidence type="ECO:0000256" key="1">
    <source>
        <dbReference type="SAM" id="MobiDB-lite"/>
    </source>
</evidence>
<feature type="region of interest" description="Disordered" evidence="1">
    <location>
        <begin position="1"/>
        <end position="27"/>
    </location>
</feature>
<evidence type="ECO:0000256" key="2">
    <source>
        <dbReference type="SAM" id="Phobius"/>
    </source>
</evidence>